<dbReference type="EMBL" id="CM042052">
    <property type="protein sequence ID" value="KAI3718939.1"/>
    <property type="molecule type" value="Genomic_DNA"/>
</dbReference>
<evidence type="ECO:0000313" key="2">
    <source>
        <dbReference type="Proteomes" id="UP001055879"/>
    </source>
</evidence>
<evidence type="ECO:0000313" key="1">
    <source>
        <dbReference type="EMBL" id="KAI3718939.1"/>
    </source>
</evidence>
<organism evidence="1 2">
    <name type="scientific">Arctium lappa</name>
    <name type="common">Greater burdock</name>
    <name type="synonym">Lappa major</name>
    <dbReference type="NCBI Taxonomy" id="4217"/>
    <lineage>
        <taxon>Eukaryota</taxon>
        <taxon>Viridiplantae</taxon>
        <taxon>Streptophyta</taxon>
        <taxon>Embryophyta</taxon>
        <taxon>Tracheophyta</taxon>
        <taxon>Spermatophyta</taxon>
        <taxon>Magnoliopsida</taxon>
        <taxon>eudicotyledons</taxon>
        <taxon>Gunneridae</taxon>
        <taxon>Pentapetalae</taxon>
        <taxon>asterids</taxon>
        <taxon>campanulids</taxon>
        <taxon>Asterales</taxon>
        <taxon>Asteraceae</taxon>
        <taxon>Carduoideae</taxon>
        <taxon>Cardueae</taxon>
        <taxon>Arctiinae</taxon>
        <taxon>Arctium</taxon>
    </lineage>
</organism>
<gene>
    <name evidence="1" type="ORF">L6452_19824</name>
</gene>
<reference evidence="2" key="1">
    <citation type="journal article" date="2022" name="Mol. Ecol. Resour.">
        <title>The genomes of chicory, endive, great burdock and yacon provide insights into Asteraceae palaeo-polyploidization history and plant inulin production.</title>
        <authorList>
            <person name="Fan W."/>
            <person name="Wang S."/>
            <person name="Wang H."/>
            <person name="Wang A."/>
            <person name="Jiang F."/>
            <person name="Liu H."/>
            <person name="Zhao H."/>
            <person name="Xu D."/>
            <person name="Zhang Y."/>
        </authorList>
    </citation>
    <scope>NUCLEOTIDE SEQUENCE [LARGE SCALE GENOMIC DNA]</scope>
    <source>
        <strain evidence="2">cv. Niubang</strain>
    </source>
</reference>
<proteinExistence type="predicted"/>
<reference evidence="1 2" key="2">
    <citation type="journal article" date="2022" name="Mol. Ecol. Resour.">
        <title>The genomes of chicory, endive, great burdock and yacon provide insights into Asteraceae paleo-polyploidization history and plant inulin production.</title>
        <authorList>
            <person name="Fan W."/>
            <person name="Wang S."/>
            <person name="Wang H."/>
            <person name="Wang A."/>
            <person name="Jiang F."/>
            <person name="Liu H."/>
            <person name="Zhao H."/>
            <person name="Xu D."/>
            <person name="Zhang Y."/>
        </authorList>
    </citation>
    <scope>NUCLEOTIDE SEQUENCE [LARGE SCALE GENOMIC DNA]</scope>
    <source>
        <strain evidence="2">cv. Niubang</strain>
    </source>
</reference>
<sequence>MLPSVSAIDLNGKEDLSEEYHEDLLDIEEMDAFNKDMRKDNMLERGYDLIGNGARPWLRRYWNVPRTELENGSDSAGTW</sequence>
<keyword evidence="2" id="KW-1185">Reference proteome</keyword>
<comment type="caution">
    <text evidence="1">The sequence shown here is derived from an EMBL/GenBank/DDBJ whole genome shotgun (WGS) entry which is preliminary data.</text>
</comment>
<accession>A0ACB9B983</accession>
<protein>
    <submittedName>
        <fullName evidence="1">Uncharacterized protein</fullName>
    </submittedName>
</protein>
<dbReference type="Proteomes" id="UP001055879">
    <property type="component" value="Linkage Group LG06"/>
</dbReference>
<name>A0ACB9B983_ARCLA</name>